<dbReference type="EMBL" id="AP018930">
    <property type="protein sequence ID" value="BBG27913.1"/>
    <property type="molecule type" value="Genomic_DNA"/>
</dbReference>
<dbReference type="STRING" id="1294262.GCA_001316085_01925"/>
<dbReference type="OrthoDB" id="101044at2157"/>
<dbReference type="Proteomes" id="UP000322983">
    <property type="component" value="Chromosome"/>
</dbReference>
<protein>
    <recommendedName>
        <fullName evidence="1">HEPN domain-containing protein</fullName>
    </recommendedName>
</protein>
<dbReference type="Pfam" id="PF05168">
    <property type="entry name" value="HEPN"/>
    <property type="match status" value="1"/>
</dbReference>
<dbReference type="SUPFAM" id="SSF81593">
    <property type="entry name" value="Nucleotidyltransferase substrate binding subunit/domain"/>
    <property type="match status" value="1"/>
</dbReference>
<accession>A0A510E5V4</accession>
<evidence type="ECO:0000313" key="4">
    <source>
        <dbReference type="Proteomes" id="UP000322983"/>
    </source>
</evidence>
<dbReference type="InterPro" id="IPR007842">
    <property type="entry name" value="HEPN_dom"/>
</dbReference>
<dbReference type="KEGG" id="step:IC006_2461"/>
<dbReference type="EMBL" id="AP018929">
    <property type="protein sequence ID" value="BBG25126.1"/>
    <property type="molecule type" value="Genomic_DNA"/>
</dbReference>
<evidence type="ECO:0000313" key="2">
    <source>
        <dbReference type="EMBL" id="BBG25126.1"/>
    </source>
</evidence>
<name>A0A510E5V4_9CREN</name>
<dbReference type="AlphaFoldDB" id="A0A510E5V4"/>
<dbReference type="PROSITE" id="PS50910">
    <property type="entry name" value="HEPN"/>
    <property type="match status" value="1"/>
</dbReference>
<feature type="domain" description="HEPN" evidence="1">
    <location>
        <begin position="7"/>
        <end position="129"/>
    </location>
</feature>
<sequence length="135" mass="15736">MSGEYVVRLKRRALKFLETSEKSDDPDLSTFLAEQAIQLYVKGVYYEIVGEKIRGHGIRSLLGSLSRELERNGIKHDELDRFVRERRDLLVDLEEAYTESRYGEGDYTEDKSRVFISLAKETIELLKEVERNAMD</sequence>
<proteinExistence type="predicted"/>
<dbReference type="RefSeq" id="WP_054846110.1">
    <property type="nucleotide sequence ID" value="NZ_AP018929.1"/>
</dbReference>
<accession>A0A510DY15</accession>
<reference evidence="5" key="1">
    <citation type="submission" date="2018-09" db="EMBL/GenBank/DDBJ databases">
        <title>Complete Genome Sequencing of Sulfolobus sp. JCM 16834.</title>
        <authorList>
            <person name="Kato S."/>
            <person name="Itoh T."/>
            <person name="Ohkuma M."/>
        </authorList>
    </citation>
    <scope>NUCLEOTIDE SEQUENCE [LARGE SCALE GENOMIC DNA]</scope>
    <source>
        <strain evidence="5">IC-007</strain>
    </source>
</reference>
<reference evidence="3 4" key="2">
    <citation type="journal article" date="2020" name="Int. J. Syst. Evol. Microbiol.">
        <title>Sulfuracidifex tepidarius gen. nov., sp. nov. and transfer of Sulfolobus metallicus Huber and Stetter 1992 to the genus Sulfuracidifex as Sulfuracidifex metallicus comb. nov.</title>
        <authorList>
            <person name="Itoh T."/>
            <person name="Miura T."/>
            <person name="Sakai H.D."/>
            <person name="Kato S."/>
            <person name="Ohkuma M."/>
            <person name="Takashina T."/>
        </authorList>
    </citation>
    <scope>NUCLEOTIDE SEQUENCE</scope>
    <source>
        <strain evidence="2 4">IC-006</strain>
        <strain evidence="3">IC-007</strain>
    </source>
</reference>
<gene>
    <name evidence="2" type="ORF">IC006_2461</name>
    <name evidence="3" type="ORF">IC007_2468</name>
</gene>
<dbReference type="Proteomes" id="UP000325030">
    <property type="component" value="Chromosome"/>
</dbReference>
<evidence type="ECO:0000313" key="5">
    <source>
        <dbReference type="Proteomes" id="UP000325030"/>
    </source>
</evidence>
<dbReference type="Gene3D" id="1.20.120.330">
    <property type="entry name" value="Nucleotidyltransferases domain 2"/>
    <property type="match status" value="1"/>
</dbReference>
<dbReference type="SMART" id="SM00748">
    <property type="entry name" value="HEPN"/>
    <property type="match status" value="1"/>
</dbReference>
<dbReference type="GeneID" id="41718755"/>
<evidence type="ECO:0000313" key="3">
    <source>
        <dbReference type="EMBL" id="BBG27913.1"/>
    </source>
</evidence>
<keyword evidence="4" id="KW-1185">Reference proteome</keyword>
<evidence type="ECO:0000259" key="1">
    <source>
        <dbReference type="PROSITE" id="PS50910"/>
    </source>
</evidence>
<organism evidence="3 5">
    <name type="scientific">Sulfuracidifex tepidarius</name>
    <dbReference type="NCBI Taxonomy" id="1294262"/>
    <lineage>
        <taxon>Archaea</taxon>
        <taxon>Thermoproteota</taxon>
        <taxon>Thermoprotei</taxon>
        <taxon>Sulfolobales</taxon>
        <taxon>Sulfolobaceae</taxon>
        <taxon>Sulfuracidifex</taxon>
    </lineage>
</organism>